<evidence type="ECO:0000259" key="3">
    <source>
        <dbReference type="Pfam" id="PF26634"/>
    </source>
</evidence>
<gene>
    <name evidence="4" type="ORF">TPSB3V08_LOCUS13791</name>
</gene>
<dbReference type="InterPro" id="IPR058520">
    <property type="entry name" value="DUF8207"/>
</dbReference>
<evidence type="ECO:0000256" key="1">
    <source>
        <dbReference type="ARBA" id="ARBA00023157"/>
    </source>
</evidence>
<protein>
    <submittedName>
        <fullName evidence="4">Uncharacterized protein</fullName>
    </submittedName>
</protein>
<dbReference type="InterPro" id="IPR002870">
    <property type="entry name" value="Peptidase_M12B_N"/>
</dbReference>
<evidence type="ECO:0000259" key="2">
    <source>
        <dbReference type="Pfam" id="PF01562"/>
    </source>
</evidence>
<reference evidence="4" key="1">
    <citation type="submission" date="2020-11" db="EMBL/GenBank/DDBJ databases">
        <authorList>
            <person name="Tran Van P."/>
        </authorList>
    </citation>
    <scope>NUCLEOTIDE SEQUENCE</scope>
</reference>
<feature type="domain" description="Peptidase M12B propeptide" evidence="2">
    <location>
        <begin position="10"/>
        <end position="48"/>
    </location>
</feature>
<sequence length="296" mass="33631">MAELWDPHPQYEFTAFGRQLHLLLERDSSFVAPDLQVTHVWHNYTTREHPGLKPDGSDRYDKVTRVVMTERVEEDDQDHDGEAYQKSLRVITYLSYIGELVNLFTSVTRRVMYKVCLEIIILGSLLVQDIHDPHHINEGCAGYNPKIEVPKSYEMCYMIPILGTHVLFDESESDGAAILNSRNSLGRLELLFRKEPMNSTEVDLRVYNSMPEETNAHQFRNEPFKSRTGSTYSRIIKPMFQDELGGLNKTKSDTIGAVSRTQSTGAGHTTDGREVFLRPESSDRIGYCPGAPSSVT</sequence>
<dbReference type="AlphaFoldDB" id="A0A7R9HFQ4"/>
<organism evidence="4">
    <name type="scientific">Timema poppense</name>
    <name type="common">Walking stick</name>
    <dbReference type="NCBI Taxonomy" id="170557"/>
    <lineage>
        <taxon>Eukaryota</taxon>
        <taxon>Metazoa</taxon>
        <taxon>Ecdysozoa</taxon>
        <taxon>Arthropoda</taxon>
        <taxon>Hexapoda</taxon>
        <taxon>Insecta</taxon>
        <taxon>Pterygota</taxon>
        <taxon>Neoptera</taxon>
        <taxon>Polyneoptera</taxon>
        <taxon>Phasmatodea</taxon>
        <taxon>Timematodea</taxon>
        <taxon>Timematoidea</taxon>
        <taxon>Timematidae</taxon>
        <taxon>Timema</taxon>
    </lineage>
</organism>
<keyword evidence="1" id="KW-1015">Disulfide bond</keyword>
<evidence type="ECO:0000313" key="4">
    <source>
        <dbReference type="EMBL" id="CAD7420376.1"/>
    </source>
</evidence>
<name>A0A7R9HFQ4_TIMPO</name>
<feature type="domain" description="DUF8207" evidence="3">
    <location>
        <begin position="188"/>
        <end position="240"/>
    </location>
</feature>
<accession>A0A7R9HFQ4</accession>
<dbReference type="Pfam" id="PF26634">
    <property type="entry name" value="DUF8207"/>
    <property type="match status" value="1"/>
</dbReference>
<dbReference type="EMBL" id="OD030434">
    <property type="protein sequence ID" value="CAD7420376.1"/>
    <property type="molecule type" value="Genomic_DNA"/>
</dbReference>
<proteinExistence type="predicted"/>
<dbReference type="Pfam" id="PF01562">
    <property type="entry name" value="Pep_M12B_propep"/>
    <property type="match status" value="1"/>
</dbReference>